<name>A0A6B0UGA4_IXORI</name>
<reference evidence="1" key="1">
    <citation type="submission" date="2019-12" db="EMBL/GenBank/DDBJ databases">
        <title>An insight into the sialome of adult female Ixodes ricinus ticks feeding for 6 days.</title>
        <authorList>
            <person name="Perner J."/>
            <person name="Ribeiro J.M.C."/>
        </authorList>
    </citation>
    <scope>NUCLEOTIDE SEQUENCE</scope>
    <source>
        <strain evidence="1">Semi-engorged</strain>
        <tissue evidence="1">Salivary glands</tissue>
    </source>
</reference>
<dbReference type="AlphaFoldDB" id="A0A6B0UGA4"/>
<dbReference type="EMBL" id="GIFC01006851">
    <property type="protein sequence ID" value="MXU88934.1"/>
    <property type="molecule type" value="Transcribed_RNA"/>
</dbReference>
<protein>
    <submittedName>
        <fullName evidence="1">Uncharacterized protein</fullName>
    </submittedName>
</protein>
<sequence length="104" mass="12319">MDFLKDPFTSHKIRKGCKHIFCCIFIAPQYYAAKTETRFTKLSYDENRAYKKKIKKSALTKRNDREFCVTYEGIPEQLPSCPPHLFAVKSLLAFCRDKRRKFSK</sequence>
<organism evidence="1">
    <name type="scientific">Ixodes ricinus</name>
    <name type="common">Common tick</name>
    <name type="synonym">Acarus ricinus</name>
    <dbReference type="NCBI Taxonomy" id="34613"/>
    <lineage>
        <taxon>Eukaryota</taxon>
        <taxon>Metazoa</taxon>
        <taxon>Ecdysozoa</taxon>
        <taxon>Arthropoda</taxon>
        <taxon>Chelicerata</taxon>
        <taxon>Arachnida</taxon>
        <taxon>Acari</taxon>
        <taxon>Parasitiformes</taxon>
        <taxon>Ixodida</taxon>
        <taxon>Ixodoidea</taxon>
        <taxon>Ixodidae</taxon>
        <taxon>Ixodinae</taxon>
        <taxon>Ixodes</taxon>
    </lineage>
</organism>
<accession>A0A6B0UGA4</accession>
<proteinExistence type="predicted"/>
<evidence type="ECO:0000313" key="1">
    <source>
        <dbReference type="EMBL" id="MXU88934.1"/>
    </source>
</evidence>